<keyword evidence="5" id="KW-1185">Reference proteome</keyword>
<dbReference type="GO" id="GO:0030246">
    <property type="term" value="F:carbohydrate binding"/>
    <property type="evidence" value="ECO:0007669"/>
    <property type="project" value="InterPro"/>
</dbReference>
<dbReference type="SUPFAM" id="SSF49452">
    <property type="entry name" value="Starch-binding domain-like"/>
    <property type="match status" value="1"/>
</dbReference>
<dbReference type="OrthoDB" id="606930at2"/>
<evidence type="ECO:0000313" key="5">
    <source>
        <dbReference type="Proteomes" id="UP000306918"/>
    </source>
</evidence>
<protein>
    <recommendedName>
        <fullName evidence="3">Outer membrane protein beta-barrel domain-containing protein</fullName>
    </recommendedName>
</protein>
<organism evidence="4 5">
    <name type="scientific">Niastella caeni</name>
    <dbReference type="NCBI Taxonomy" id="2569763"/>
    <lineage>
        <taxon>Bacteria</taxon>
        <taxon>Pseudomonadati</taxon>
        <taxon>Bacteroidota</taxon>
        <taxon>Chitinophagia</taxon>
        <taxon>Chitinophagales</taxon>
        <taxon>Chitinophagaceae</taxon>
        <taxon>Niastella</taxon>
    </lineage>
</organism>
<dbReference type="InterPro" id="IPR013784">
    <property type="entry name" value="Carb-bd-like_fold"/>
</dbReference>
<feature type="region of interest" description="Disordered" evidence="1">
    <location>
        <begin position="956"/>
        <end position="982"/>
    </location>
</feature>
<dbReference type="SUPFAM" id="SSF56935">
    <property type="entry name" value="Porins"/>
    <property type="match status" value="1"/>
</dbReference>
<reference evidence="4 5" key="1">
    <citation type="submission" date="2019-04" db="EMBL/GenBank/DDBJ databases">
        <title>Niastella caeni sp. nov., isolated from activated sludge.</title>
        <authorList>
            <person name="Sheng M."/>
        </authorList>
    </citation>
    <scope>NUCLEOTIDE SEQUENCE [LARGE SCALE GENOMIC DNA]</scope>
    <source>
        <strain evidence="4 5">HX-2-15</strain>
    </source>
</reference>
<feature type="chain" id="PRO_5020296533" description="Outer membrane protein beta-barrel domain-containing protein" evidence="2">
    <location>
        <begin position="18"/>
        <end position="982"/>
    </location>
</feature>
<dbReference type="Proteomes" id="UP000306918">
    <property type="component" value="Unassembled WGS sequence"/>
</dbReference>
<accession>A0A4V4H1U8</accession>
<dbReference type="RefSeq" id="WP_136576314.1">
    <property type="nucleotide sequence ID" value="NZ_STFF01000001.1"/>
</dbReference>
<evidence type="ECO:0000259" key="3">
    <source>
        <dbReference type="Pfam" id="PF14905"/>
    </source>
</evidence>
<sequence length="982" mass="109819">MKTIFTLFIANFLIATAGFAQKRVSGSIQGKLYDTLYRETLVDATITVLHATDSTVISYTLANPQGEFQIKNLDAGTYRLMITYQGYTPKYRRFTISADSSNIQFGTIYMDKKNSMLQEVIVEAPPIQVKKDTVEYRADAFKTKPNSTAEDLLKKLPGVQVDKEGNVKAQGEDIQKVYVDGKEFFGTDPKLATKNITADMIESVQVFDDMSDQAKFTRIDDGSRSKTLNIKLKKDKRKGYFGRFIAGAGDNDRYQASAMFNRFDNDRRISILAGSNNLNKQSFSFSDVVSNMGGYGSRGGGGGFGGGGGGVRMGGGGGGRGGQGGGGGSTGFSNFGSSNTGITKATNAGINYTDKWGSKVDVTGSYFFSQSENRKEQQSLTQQLFDDSLVLRNEDMSSINKNQNHRFNLRFEYYIDSMNSLLYTPNLVLQHSESYTYDSLFTRSVKTVDYLANEGKSINTNTRDGITLNNNLLYRRRFRKMGRTLTIGFNNSISNSDGEGTSQSPLRFYDANGNLLSITNQDIKSSQKTKSLSNVVSTSYTEPIGNNKLLEINYAYTNRHTTSDRDAYNYNPTSLKYDSLNMAQTNYFENDFIAHRAGANFRVQNKKINWQVGAAVEYSELNNHSIRALTGDSTLKQEFLNFFPTANFNYTFSRSKNLRLFYRGRTNQPTVSQLQDAPDVSNILSISNGNPALKQEFVHNVNINYNTFDATTFKYLSVNVNLGTTQNKIVNSVDSLSSALKSKLGIDNTVQGAQYITPVNQNGAFNTSSFITLGLPLRGKLKGSSLNFNNNITYNRDISIIYKRQNVTNSFVVTQTAGINLDIKQVLILGLNASLAYNKVSYTAQSNLNDDYYTQTYSADISYTFLKSLVFSTDFDYFVNTGRANGYNQSIPLWNTSLAVQMFKKKNGELKFSVNDLLNQNQSISRTVSENYIQDTRSTVLRRYFMLTFTYNLNRAGNNQQRQGPRLPRSIERQMDRQMNNP</sequence>
<evidence type="ECO:0000256" key="2">
    <source>
        <dbReference type="SAM" id="SignalP"/>
    </source>
</evidence>
<feature type="signal peptide" evidence="2">
    <location>
        <begin position="1"/>
        <end position="17"/>
    </location>
</feature>
<comment type="caution">
    <text evidence="4">The sequence shown here is derived from an EMBL/GenBank/DDBJ whole genome shotgun (WGS) entry which is preliminary data.</text>
</comment>
<gene>
    <name evidence="4" type="ORF">FAM09_06910</name>
</gene>
<feature type="compositionally biased region" description="Gly residues" evidence="1">
    <location>
        <begin position="312"/>
        <end position="330"/>
    </location>
</feature>
<feature type="domain" description="Outer membrane protein beta-barrel" evidence="3">
    <location>
        <begin position="477"/>
        <end position="951"/>
    </location>
</feature>
<dbReference type="Pfam" id="PF14905">
    <property type="entry name" value="OMP_b-brl_3"/>
    <property type="match status" value="1"/>
</dbReference>
<dbReference type="InterPro" id="IPR041700">
    <property type="entry name" value="OMP_b-brl_3"/>
</dbReference>
<proteinExistence type="predicted"/>
<evidence type="ECO:0000256" key="1">
    <source>
        <dbReference type="SAM" id="MobiDB-lite"/>
    </source>
</evidence>
<name>A0A4V4H1U8_9BACT</name>
<keyword evidence="2" id="KW-0732">Signal</keyword>
<evidence type="ECO:0000313" key="4">
    <source>
        <dbReference type="EMBL" id="THU41826.1"/>
    </source>
</evidence>
<feature type="region of interest" description="Disordered" evidence="1">
    <location>
        <begin position="312"/>
        <end position="333"/>
    </location>
</feature>
<dbReference type="EMBL" id="STFF01000001">
    <property type="protein sequence ID" value="THU41826.1"/>
    <property type="molecule type" value="Genomic_DNA"/>
</dbReference>
<dbReference type="Pfam" id="PF13620">
    <property type="entry name" value="CarboxypepD_reg"/>
    <property type="match status" value="1"/>
</dbReference>
<dbReference type="Gene3D" id="2.60.40.1120">
    <property type="entry name" value="Carboxypeptidase-like, regulatory domain"/>
    <property type="match status" value="1"/>
</dbReference>
<dbReference type="AlphaFoldDB" id="A0A4V4H1U8"/>